<dbReference type="CDD" id="cd03257">
    <property type="entry name" value="ABC_NikE_OppD_transporters"/>
    <property type="match status" value="1"/>
</dbReference>
<proteinExistence type="predicted"/>
<dbReference type="Proteomes" id="UP001595846">
    <property type="component" value="Unassembled WGS sequence"/>
</dbReference>
<dbReference type="GO" id="GO:0005886">
    <property type="term" value="C:plasma membrane"/>
    <property type="evidence" value="ECO:0007669"/>
    <property type="project" value="UniProtKB-SubCell"/>
</dbReference>
<comment type="subcellular location">
    <subcellularLocation>
        <location evidence="1">Cell membrane</location>
        <topology evidence="1">Peripheral membrane protein</topology>
    </subcellularLocation>
</comment>
<dbReference type="SMART" id="SM00382">
    <property type="entry name" value="AAA"/>
    <property type="match status" value="1"/>
</dbReference>
<evidence type="ECO:0000256" key="8">
    <source>
        <dbReference type="ARBA" id="ARBA00023136"/>
    </source>
</evidence>
<keyword evidence="4" id="KW-0997">Cell inner membrane</keyword>
<dbReference type="PANTHER" id="PTHR43297">
    <property type="entry name" value="OLIGOPEPTIDE TRANSPORT ATP-BINDING PROTEIN APPD"/>
    <property type="match status" value="1"/>
</dbReference>
<protein>
    <submittedName>
        <fullName evidence="10">ABC transporter ATP-binding protein</fullName>
    </submittedName>
</protein>
<evidence type="ECO:0000256" key="7">
    <source>
        <dbReference type="ARBA" id="ARBA00022967"/>
    </source>
</evidence>
<dbReference type="EMBL" id="JBHSAQ010000002">
    <property type="protein sequence ID" value="MFC3957947.1"/>
    <property type="molecule type" value="Genomic_DNA"/>
</dbReference>
<evidence type="ECO:0000256" key="5">
    <source>
        <dbReference type="ARBA" id="ARBA00022741"/>
    </source>
</evidence>
<feature type="domain" description="ABC transporter" evidence="9">
    <location>
        <begin position="6"/>
        <end position="273"/>
    </location>
</feature>
<dbReference type="AlphaFoldDB" id="A0ABD5NLV9"/>
<keyword evidence="11" id="KW-1185">Reference proteome</keyword>
<dbReference type="InterPro" id="IPR050388">
    <property type="entry name" value="ABC_Ni/Peptide_Import"/>
</dbReference>
<evidence type="ECO:0000256" key="6">
    <source>
        <dbReference type="ARBA" id="ARBA00022840"/>
    </source>
</evidence>
<dbReference type="SUPFAM" id="SSF52540">
    <property type="entry name" value="P-loop containing nucleoside triphosphate hydrolases"/>
    <property type="match status" value="1"/>
</dbReference>
<dbReference type="GO" id="GO:0005524">
    <property type="term" value="F:ATP binding"/>
    <property type="evidence" value="ECO:0007669"/>
    <property type="project" value="UniProtKB-KW"/>
</dbReference>
<reference evidence="10 11" key="1">
    <citation type="journal article" date="2019" name="Int. J. Syst. Evol. Microbiol.">
        <title>The Global Catalogue of Microorganisms (GCM) 10K type strain sequencing project: providing services to taxonomists for standard genome sequencing and annotation.</title>
        <authorList>
            <consortium name="The Broad Institute Genomics Platform"/>
            <consortium name="The Broad Institute Genome Sequencing Center for Infectious Disease"/>
            <person name="Wu L."/>
            <person name="Ma J."/>
        </authorList>
    </citation>
    <scope>NUCLEOTIDE SEQUENCE [LARGE SCALE GENOMIC DNA]</scope>
    <source>
        <strain evidence="10 11">IBRC-M 10256</strain>
    </source>
</reference>
<dbReference type="Gene3D" id="3.40.50.300">
    <property type="entry name" value="P-loop containing nucleotide triphosphate hydrolases"/>
    <property type="match status" value="1"/>
</dbReference>
<keyword evidence="3" id="KW-1003">Cell membrane</keyword>
<dbReference type="InterPro" id="IPR013563">
    <property type="entry name" value="Oligopep_ABC_C"/>
</dbReference>
<evidence type="ECO:0000259" key="9">
    <source>
        <dbReference type="PROSITE" id="PS50893"/>
    </source>
</evidence>
<evidence type="ECO:0000313" key="11">
    <source>
        <dbReference type="Proteomes" id="UP001595846"/>
    </source>
</evidence>
<organism evidence="10 11">
    <name type="scientific">Halovivax cerinus</name>
    <dbReference type="NCBI Taxonomy" id="1487865"/>
    <lineage>
        <taxon>Archaea</taxon>
        <taxon>Methanobacteriati</taxon>
        <taxon>Methanobacteriota</taxon>
        <taxon>Stenosarchaea group</taxon>
        <taxon>Halobacteria</taxon>
        <taxon>Halobacteriales</taxon>
        <taxon>Natrialbaceae</taxon>
        <taxon>Halovivax</taxon>
    </lineage>
</organism>
<name>A0ABD5NLV9_9EURY</name>
<accession>A0ABD5NLV9</accession>
<evidence type="ECO:0000256" key="4">
    <source>
        <dbReference type="ARBA" id="ARBA00022519"/>
    </source>
</evidence>
<dbReference type="Pfam" id="PF08352">
    <property type="entry name" value="oligo_HPY"/>
    <property type="match status" value="1"/>
</dbReference>
<keyword evidence="2" id="KW-0813">Transport</keyword>
<keyword evidence="6 10" id="KW-0067">ATP-binding</keyword>
<dbReference type="InterPro" id="IPR027417">
    <property type="entry name" value="P-loop_NTPase"/>
</dbReference>
<evidence type="ECO:0000256" key="3">
    <source>
        <dbReference type="ARBA" id="ARBA00022475"/>
    </source>
</evidence>
<keyword evidence="7" id="KW-1278">Translocase</keyword>
<dbReference type="PROSITE" id="PS50893">
    <property type="entry name" value="ABC_TRANSPORTER_2"/>
    <property type="match status" value="1"/>
</dbReference>
<dbReference type="NCBIfam" id="TIGR01727">
    <property type="entry name" value="oligo_HPY"/>
    <property type="match status" value="1"/>
</dbReference>
<gene>
    <name evidence="10" type="ORF">ACFOUR_06120</name>
</gene>
<keyword evidence="5" id="KW-0547">Nucleotide-binding</keyword>
<dbReference type="RefSeq" id="WP_256530637.1">
    <property type="nucleotide sequence ID" value="NZ_CP101824.1"/>
</dbReference>
<dbReference type="InterPro" id="IPR003593">
    <property type="entry name" value="AAA+_ATPase"/>
</dbReference>
<evidence type="ECO:0000313" key="10">
    <source>
        <dbReference type="EMBL" id="MFC3957947.1"/>
    </source>
</evidence>
<dbReference type="Pfam" id="PF00005">
    <property type="entry name" value="ABC_tran"/>
    <property type="match status" value="1"/>
</dbReference>
<dbReference type="FunFam" id="3.40.50.300:FF:000016">
    <property type="entry name" value="Oligopeptide ABC transporter ATP-binding component"/>
    <property type="match status" value="1"/>
</dbReference>
<dbReference type="PANTHER" id="PTHR43297:SF14">
    <property type="entry name" value="ATPASE AAA-TYPE CORE DOMAIN-CONTAINING PROTEIN"/>
    <property type="match status" value="1"/>
</dbReference>
<comment type="caution">
    <text evidence="10">The sequence shown here is derived from an EMBL/GenBank/DDBJ whole genome shotgun (WGS) entry which is preliminary data.</text>
</comment>
<keyword evidence="8" id="KW-0472">Membrane</keyword>
<dbReference type="GeneID" id="73903328"/>
<sequence>MTEPLLAVDNLHTHFETRDRTVHAVNGVSFDVEPGEVVGIVGESGSGKSVTARSIMRLESPGEIVDGSIRYRGEELTTATDEEIRRLRGQDTSMVFQDPMTTLNPVFTVSEQIVESLKVHENPDRQPLREYLRIPLLHDRTDWAEKRDRVVELMSEVGIPNPGERLDAYPHEFSGGMRQRAMLAIALASEPDLLIADEPTTALDVTIQAQILQILADLREERDMSVVLITHDIGVVSAVCDRVIVMYGGEVMETGTTEQILTEPRHPYTQALLECMPQRTKRKEPLETIEGQVPDRLGEVDGCPFASRCGYAQERCRDGPMPVSDCGDGQRAKCCALDRVPDPTREAVGVEGSR</sequence>
<dbReference type="InterPro" id="IPR003439">
    <property type="entry name" value="ABC_transporter-like_ATP-bd"/>
</dbReference>
<dbReference type="PROSITE" id="PS00211">
    <property type="entry name" value="ABC_TRANSPORTER_1"/>
    <property type="match status" value="1"/>
</dbReference>
<evidence type="ECO:0000256" key="2">
    <source>
        <dbReference type="ARBA" id="ARBA00022448"/>
    </source>
</evidence>
<evidence type="ECO:0000256" key="1">
    <source>
        <dbReference type="ARBA" id="ARBA00004202"/>
    </source>
</evidence>
<dbReference type="InterPro" id="IPR017871">
    <property type="entry name" value="ABC_transporter-like_CS"/>
</dbReference>